<dbReference type="EMBL" id="JAERWL010000006">
    <property type="protein sequence ID" value="MBM9476051.1"/>
    <property type="molecule type" value="Genomic_DNA"/>
</dbReference>
<accession>A0A938YK64</accession>
<comment type="caution">
    <text evidence="2">The sequence shown here is derived from an EMBL/GenBank/DDBJ whole genome shotgun (WGS) entry which is preliminary data.</text>
</comment>
<dbReference type="Proteomes" id="UP000663801">
    <property type="component" value="Unassembled WGS sequence"/>
</dbReference>
<reference evidence="2" key="1">
    <citation type="submission" date="2021-01" db="EMBL/GenBank/DDBJ databases">
        <title>KCTC 19127 draft genome.</title>
        <authorList>
            <person name="An D."/>
        </authorList>
    </citation>
    <scope>NUCLEOTIDE SEQUENCE</scope>
    <source>
        <strain evidence="2">KCTC 19127</strain>
    </source>
</reference>
<gene>
    <name evidence="2" type="ORF">JL107_06310</name>
</gene>
<evidence type="ECO:0000313" key="3">
    <source>
        <dbReference type="Proteomes" id="UP000663801"/>
    </source>
</evidence>
<dbReference type="AlphaFoldDB" id="A0A938YK64"/>
<proteinExistence type="predicted"/>
<organism evidence="2 3">
    <name type="scientific">Nakamurella flavida</name>
    <dbReference type="NCBI Taxonomy" id="363630"/>
    <lineage>
        <taxon>Bacteria</taxon>
        <taxon>Bacillati</taxon>
        <taxon>Actinomycetota</taxon>
        <taxon>Actinomycetes</taxon>
        <taxon>Nakamurellales</taxon>
        <taxon>Nakamurellaceae</taxon>
        <taxon>Nakamurella</taxon>
    </lineage>
</organism>
<dbReference type="RefSeq" id="WP_205256161.1">
    <property type="nucleotide sequence ID" value="NZ_BAAAPV010000003.1"/>
</dbReference>
<name>A0A938YK64_9ACTN</name>
<evidence type="ECO:0000313" key="2">
    <source>
        <dbReference type="EMBL" id="MBM9476051.1"/>
    </source>
</evidence>
<feature type="region of interest" description="Disordered" evidence="1">
    <location>
        <begin position="145"/>
        <end position="175"/>
    </location>
</feature>
<protein>
    <submittedName>
        <fullName evidence="2">Uncharacterized protein</fullName>
    </submittedName>
</protein>
<evidence type="ECO:0000256" key="1">
    <source>
        <dbReference type="SAM" id="MobiDB-lite"/>
    </source>
</evidence>
<keyword evidence="3" id="KW-1185">Reference proteome</keyword>
<sequence length="175" mass="19652">MSASTGMEPPSRAQVRAWWQDVETGRCMRWEASDWALAHLEDGQADEELVIQGLLYLQALTLVPVPGRDQLAHSRVPGAPSFDSLAEVGVALTKWEAQLREYDADPDAWMRGYFRRMISDHAGWRGGDAARRFARKLVRAGHLTTEDVEQALGEHRHREEDEAPPPAPRSVVDLD</sequence>